<reference evidence="2 3" key="1">
    <citation type="submission" date="2020-11" db="EMBL/GenBank/DDBJ databases">
        <title>Amino acid is mineralized and recycled by bacteria in oceanic microbiome.</title>
        <authorList>
            <person name="Zheng L.Y."/>
        </authorList>
    </citation>
    <scope>NUCLEOTIDE SEQUENCE [LARGE SCALE GENOMIC DNA]</scope>
    <source>
        <strain evidence="2 3">A32-1</strain>
    </source>
</reference>
<keyword evidence="3" id="KW-1185">Reference proteome</keyword>
<dbReference type="PROSITE" id="PS51257">
    <property type="entry name" value="PROKAR_LIPOPROTEIN"/>
    <property type="match status" value="1"/>
</dbReference>
<name>A0A7S8MWD3_9MICO</name>
<dbReference type="EMBL" id="CP064760">
    <property type="protein sequence ID" value="QPE04429.1"/>
    <property type="molecule type" value="Genomic_DNA"/>
</dbReference>
<gene>
    <name evidence="2" type="ORF">IT882_14985</name>
</gene>
<evidence type="ECO:0000313" key="3">
    <source>
        <dbReference type="Proteomes" id="UP000594480"/>
    </source>
</evidence>
<dbReference type="Proteomes" id="UP000594480">
    <property type="component" value="Chromosome"/>
</dbReference>
<feature type="compositionally biased region" description="Polar residues" evidence="1">
    <location>
        <begin position="39"/>
        <end position="53"/>
    </location>
</feature>
<accession>A0A7S8MWD3</accession>
<proteinExistence type="predicted"/>
<organism evidence="2 3">
    <name type="scientific">Microbacterium schleiferi</name>
    <dbReference type="NCBI Taxonomy" id="69362"/>
    <lineage>
        <taxon>Bacteria</taxon>
        <taxon>Bacillati</taxon>
        <taxon>Actinomycetota</taxon>
        <taxon>Actinomycetes</taxon>
        <taxon>Micrococcales</taxon>
        <taxon>Microbacteriaceae</taxon>
        <taxon>Microbacterium</taxon>
    </lineage>
</organism>
<dbReference type="RefSeq" id="WP_195692507.1">
    <property type="nucleotide sequence ID" value="NZ_CP064760.1"/>
</dbReference>
<dbReference type="AlphaFoldDB" id="A0A7S8MWD3"/>
<feature type="region of interest" description="Disordered" evidence="1">
    <location>
        <begin position="30"/>
        <end position="66"/>
    </location>
</feature>
<dbReference type="KEGG" id="msf:IT882_14985"/>
<protein>
    <submittedName>
        <fullName evidence="2">Uncharacterized protein</fullName>
    </submittedName>
</protein>
<evidence type="ECO:0000313" key="2">
    <source>
        <dbReference type="EMBL" id="QPE04429.1"/>
    </source>
</evidence>
<sequence length="225" mass="22796">MSRGGGQMAASRMSVWAGVAALSIALVGCTPSGDPDPTPSASDTASTEPSPDATSDGPPMTEPPADEIDLDALACTDLLDVAVAQAQFGPDAQFIAQLDPGELTGIMAGPVAETALTEATQTIGCIWGIPQSDGAFTVVVAALPQTSRDTLTTALGSSVFTGSLLGTSPAYTWERDDALGVFTTVYAFASPLWVTVTGAGTTSSQTEITGDVLDHLRALYPGLGD</sequence>
<evidence type="ECO:0000256" key="1">
    <source>
        <dbReference type="SAM" id="MobiDB-lite"/>
    </source>
</evidence>